<feature type="signal peptide" evidence="6">
    <location>
        <begin position="1"/>
        <end position="18"/>
    </location>
</feature>
<protein>
    <recommendedName>
        <fullName evidence="7">BPTI/Kunitz inhibitor domain-containing protein</fullName>
    </recommendedName>
</protein>
<dbReference type="InterPro" id="IPR036880">
    <property type="entry name" value="Kunitz_BPTI_sf"/>
</dbReference>
<dbReference type="PANTHER" id="PTHR10083">
    <property type="entry name" value="KUNITZ-TYPE PROTEASE INHIBITOR-RELATED"/>
    <property type="match status" value="1"/>
</dbReference>
<keyword evidence="4" id="KW-0722">Serine protease inhibitor</keyword>
<evidence type="ECO:0000313" key="8">
    <source>
        <dbReference type="EMBL" id="CAH0098388.1"/>
    </source>
</evidence>
<keyword evidence="9" id="KW-1185">Reference proteome</keyword>
<feature type="chain" id="PRO_5035156106" description="BPTI/Kunitz inhibitor domain-containing protein" evidence="6">
    <location>
        <begin position="19"/>
        <end position="364"/>
    </location>
</feature>
<dbReference type="PROSITE" id="PS50279">
    <property type="entry name" value="BPTI_KUNITZ_2"/>
    <property type="match status" value="4"/>
</dbReference>
<dbReference type="GO" id="GO:0005615">
    <property type="term" value="C:extracellular space"/>
    <property type="evidence" value="ECO:0007669"/>
    <property type="project" value="TreeGrafter"/>
</dbReference>
<dbReference type="SUPFAM" id="SSF57362">
    <property type="entry name" value="BPTI-like"/>
    <property type="match status" value="4"/>
</dbReference>
<accession>A0A8J2RBR7</accession>
<dbReference type="Proteomes" id="UP000789390">
    <property type="component" value="Unassembled WGS sequence"/>
</dbReference>
<organism evidence="8 9">
    <name type="scientific">Daphnia galeata</name>
    <dbReference type="NCBI Taxonomy" id="27404"/>
    <lineage>
        <taxon>Eukaryota</taxon>
        <taxon>Metazoa</taxon>
        <taxon>Ecdysozoa</taxon>
        <taxon>Arthropoda</taxon>
        <taxon>Crustacea</taxon>
        <taxon>Branchiopoda</taxon>
        <taxon>Diplostraca</taxon>
        <taxon>Cladocera</taxon>
        <taxon>Anomopoda</taxon>
        <taxon>Daphniidae</taxon>
        <taxon>Daphnia</taxon>
    </lineage>
</organism>
<keyword evidence="3" id="KW-0646">Protease inhibitor</keyword>
<keyword evidence="6" id="KW-0732">Signal</keyword>
<dbReference type="InterPro" id="IPR002223">
    <property type="entry name" value="Kunitz_BPTI"/>
</dbReference>
<evidence type="ECO:0000256" key="2">
    <source>
        <dbReference type="ARBA" id="ARBA00022525"/>
    </source>
</evidence>
<dbReference type="OrthoDB" id="4473401at2759"/>
<dbReference type="InterPro" id="IPR020901">
    <property type="entry name" value="Prtase_inh_Kunz-CS"/>
</dbReference>
<feature type="domain" description="BPTI/Kunitz inhibitor" evidence="7">
    <location>
        <begin position="43"/>
        <end position="98"/>
    </location>
</feature>
<gene>
    <name evidence="8" type="ORF">DGAL_LOCUS440</name>
</gene>
<dbReference type="EMBL" id="CAKKLH010000002">
    <property type="protein sequence ID" value="CAH0098388.1"/>
    <property type="molecule type" value="Genomic_DNA"/>
</dbReference>
<dbReference type="AlphaFoldDB" id="A0A8J2RBR7"/>
<comment type="caution">
    <text evidence="8">The sequence shown here is derived from an EMBL/GenBank/DDBJ whole genome shotgun (WGS) entry which is preliminary data.</text>
</comment>
<feature type="domain" description="BPTI/Kunitz inhibitor" evidence="7">
    <location>
        <begin position="215"/>
        <end position="267"/>
    </location>
</feature>
<reference evidence="8" key="1">
    <citation type="submission" date="2021-11" db="EMBL/GenBank/DDBJ databases">
        <authorList>
            <person name="Schell T."/>
        </authorList>
    </citation>
    <scope>NUCLEOTIDE SEQUENCE</scope>
    <source>
        <strain evidence="8">M5</strain>
    </source>
</reference>
<dbReference type="CDD" id="cd00109">
    <property type="entry name" value="Kunitz-type"/>
    <property type="match status" value="3"/>
</dbReference>
<sequence>MLGKLIILFCVTTSIVWAIPRPTETAAVEEITKNNETKIVDICSLPHINRPSGAPECSGVIPRWTYDTTANTCRKLFWQGCWGTENLFKNEFACLATCNKQGLQKLINESDNSLPCMQSKSEGSPCLKLERDSVDVVGEKTRFYFDMQTGKCLTFNYNGCDGNQNNFKSENECDLTCNGLQGPVTPPTTTTELAVTKTDVPVEGEKADTTSEDICLQPPLKGTISCSGVFNRWTYNAMTKVCDKFVYGGCRATENVFRNQHACLAKCNQKELEKVISKGLQTYRCLQPKLIGNCRSSIPSFYYDATTGVCRPFNFSGCDGNSNNFGSVESCERACMDPDFIPDLPPIITTTEPQEHLRIITNGQ</sequence>
<evidence type="ECO:0000256" key="3">
    <source>
        <dbReference type="ARBA" id="ARBA00022690"/>
    </source>
</evidence>
<feature type="domain" description="BPTI/Kunitz inhibitor" evidence="7">
    <location>
        <begin position="116"/>
        <end position="177"/>
    </location>
</feature>
<dbReference type="InterPro" id="IPR050098">
    <property type="entry name" value="TFPI/VKTCI-like"/>
</dbReference>
<dbReference type="PANTHER" id="PTHR10083:SF381">
    <property type="entry name" value="BPTI_KUNITZ INHIBITOR DOMAIN-CONTAINING PROTEIN"/>
    <property type="match status" value="1"/>
</dbReference>
<feature type="domain" description="BPTI/Kunitz inhibitor" evidence="7">
    <location>
        <begin position="285"/>
        <end position="335"/>
    </location>
</feature>
<name>A0A8J2RBR7_9CRUS</name>
<evidence type="ECO:0000259" key="7">
    <source>
        <dbReference type="PROSITE" id="PS50279"/>
    </source>
</evidence>
<evidence type="ECO:0000256" key="6">
    <source>
        <dbReference type="SAM" id="SignalP"/>
    </source>
</evidence>
<keyword evidence="2" id="KW-0964">Secreted</keyword>
<comment type="subcellular location">
    <subcellularLocation>
        <location evidence="1">Secreted</location>
    </subcellularLocation>
</comment>
<proteinExistence type="predicted"/>
<dbReference type="PROSITE" id="PS00280">
    <property type="entry name" value="BPTI_KUNITZ_1"/>
    <property type="match status" value="2"/>
</dbReference>
<evidence type="ECO:0000256" key="4">
    <source>
        <dbReference type="ARBA" id="ARBA00022900"/>
    </source>
</evidence>
<dbReference type="Pfam" id="PF00014">
    <property type="entry name" value="Kunitz_BPTI"/>
    <property type="match status" value="4"/>
</dbReference>
<evidence type="ECO:0000256" key="1">
    <source>
        <dbReference type="ARBA" id="ARBA00004613"/>
    </source>
</evidence>
<keyword evidence="5" id="KW-1015">Disulfide bond</keyword>
<dbReference type="PRINTS" id="PR00759">
    <property type="entry name" value="BASICPTASE"/>
</dbReference>
<dbReference type="Gene3D" id="4.10.410.10">
    <property type="entry name" value="Pancreatic trypsin inhibitor Kunitz domain"/>
    <property type="match status" value="4"/>
</dbReference>
<dbReference type="GO" id="GO:0004867">
    <property type="term" value="F:serine-type endopeptidase inhibitor activity"/>
    <property type="evidence" value="ECO:0007669"/>
    <property type="project" value="UniProtKB-KW"/>
</dbReference>
<dbReference type="SMART" id="SM00131">
    <property type="entry name" value="KU"/>
    <property type="match status" value="4"/>
</dbReference>
<evidence type="ECO:0000256" key="5">
    <source>
        <dbReference type="ARBA" id="ARBA00023157"/>
    </source>
</evidence>
<evidence type="ECO:0000313" key="9">
    <source>
        <dbReference type="Proteomes" id="UP000789390"/>
    </source>
</evidence>